<feature type="domain" description="Disintegrin" evidence="8">
    <location>
        <begin position="596"/>
        <end position="684"/>
    </location>
</feature>
<keyword evidence="6" id="KW-0472">Membrane</keyword>
<reference evidence="11" key="1">
    <citation type="submission" date="2014-03" db="EMBL/GenBank/DDBJ databases">
        <title>The Genome Sequence of Puccinia striiformis f. sp. tritici PST-78.</title>
        <authorList>
            <consortium name="The Broad Institute Genome Sequencing Platform"/>
            <person name="Cuomo C."/>
            <person name="Hulbert S."/>
            <person name="Chen X."/>
            <person name="Walker B."/>
            <person name="Young S.K."/>
            <person name="Zeng Q."/>
            <person name="Gargeya S."/>
            <person name="Fitzgerald M."/>
            <person name="Haas B."/>
            <person name="Abouelleil A."/>
            <person name="Alvarado L."/>
            <person name="Arachchi H.M."/>
            <person name="Berlin A.M."/>
            <person name="Chapman S.B."/>
            <person name="Goldberg J."/>
            <person name="Griggs A."/>
            <person name="Gujja S."/>
            <person name="Hansen M."/>
            <person name="Howarth C."/>
            <person name="Imamovic A."/>
            <person name="Larimer J."/>
            <person name="McCowan C."/>
            <person name="Montmayeur A."/>
            <person name="Murphy C."/>
            <person name="Neiman D."/>
            <person name="Pearson M."/>
            <person name="Priest M."/>
            <person name="Roberts A."/>
            <person name="Saif S."/>
            <person name="Shea T."/>
            <person name="Sisk P."/>
            <person name="Sykes S."/>
            <person name="Wortman J."/>
            <person name="Nusbaum C."/>
            <person name="Birren B."/>
        </authorList>
    </citation>
    <scope>NUCLEOTIDE SEQUENCE [LARGE SCALE GENOMIC DNA]</scope>
    <source>
        <strain evidence="11">race PST-78</strain>
    </source>
</reference>
<keyword evidence="7" id="KW-0732">Signal</keyword>
<evidence type="ECO:0000313" key="11">
    <source>
        <dbReference type="Proteomes" id="UP000054564"/>
    </source>
</evidence>
<dbReference type="EMBL" id="AJIL01000011">
    <property type="protein sequence ID" value="KNF04724.1"/>
    <property type="molecule type" value="Genomic_DNA"/>
</dbReference>
<dbReference type="Gene3D" id="3.40.390.10">
    <property type="entry name" value="Collagenase (Catalytic Domain)"/>
    <property type="match status" value="1"/>
</dbReference>
<dbReference type="SUPFAM" id="SSF57552">
    <property type="entry name" value="Blood coagulation inhibitor (disintegrin)"/>
    <property type="match status" value="1"/>
</dbReference>
<feature type="transmembrane region" description="Helical" evidence="6">
    <location>
        <begin position="786"/>
        <end position="809"/>
    </location>
</feature>
<evidence type="ECO:0000256" key="1">
    <source>
        <dbReference type="ARBA" id="ARBA00023157"/>
    </source>
</evidence>
<feature type="region of interest" description="Disordered" evidence="5">
    <location>
        <begin position="820"/>
        <end position="855"/>
    </location>
</feature>
<evidence type="ECO:0000259" key="8">
    <source>
        <dbReference type="PROSITE" id="PS50214"/>
    </source>
</evidence>
<sequence length="867" mass="94150">MYRILIAVALLLQLISAHSGQPERISDLSQISASSLELLPRLVEPPSQRTSHTSVLKRALSPPRPHQLEHSDSILLKFAIPTDTQPLRWFTLSLRPSANLIHPNARVIYGNTHSELRREDVLAYSGWSIYPDHIQSWWDEEHASVDRPSPEWASAYDDPRVAGWARILIHEQTTEMESDDDLHSLVFEGSFEHDNQLWHVKPTHTFRNLRTQQDPDPIPWLAHPTGGLVVWSDTDSSQDIAAPSSCGHDQLSFNSNPQHPIYHTTPQQEQQQQQQQIHFNSFSLTTFLDNLLGIPSLPPPPPSSLANMNFNQTSRHAARSLAKRQSVSNDITWLGNSTTSSNFINSIGSTRGCPIGSRVLFIGVAADCTYVSKYKTQDAARTAILSNINSVSAIYQRTFNVSIGVVELNVQPPECPTTTKPDGLLWNVACPTNDGVGLDLNRRLSVFSDWRGKKGGSDGAGLWHLMTDCSSGSEVGVAWLGQLCETETQVSSSGQVTSGTGVTASTTNEWQVMAHEIGHNFGAIHDCGSGCGLSDACCPLSSSTCNSLGNYLMSPVATKNTTNFSPCSIGNICTTLHSTLNTSCLAIPGQRSVISLQQCGNGIVEPGEDCDPGQNNKSNCCDPATCKFRAGAVCDPLNGPCCKSDCQFSSSDQVCRPSANPECDIEEKCNGKEVHCPTDQFNENGKSCGPTGQDLKCAAGICTSRDEQCKTQGTSLGLTKSCPSGATQDCKISCVDPTGRADCIILSTNFIDGSDCGYGGKCLNSVCKSGNLKDTVSSWFKSNLSIAIPIVIVVGLLAIMFIVMVLRCLGNCMSRNRASSHANHPSAMRPIPRVNLPPQQHQHPTTDNQSNWIDPTVYNGAHHHHRI</sequence>
<dbReference type="PROSITE" id="PS50214">
    <property type="entry name" value="DISINTEGRIN_2"/>
    <property type="match status" value="1"/>
</dbReference>
<dbReference type="GO" id="GO:0046872">
    <property type="term" value="F:metal ion binding"/>
    <property type="evidence" value="ECO:0007669"/>
    <property type="project" value="UniProtKB-KW"/>
</dbReference>
<evidence type="ECO:0000256" key="5">
    <source>
        <dbReference type="SAM" id="MobiDB-lite"/>
    </source>
</evidence>
<keyword evidence="4" id="KW-0862">Zinc</keyword>
<dbReference type="Gene3D" id="4.10.70.10">
    <property type="entry name" value="Disintegrin domain"/>
    <property type="match status" value="1"/>
</dbReference>
<dbReference type="GO" id="GO:0004222">
    <property type="term" value="F:metalloendopeptidase activity"/>
    <property type="evidence" value="ECO:0007669"/>
    <property type="project" value="InterPro"/>
</dbReference>
<dbReference type="InterPro" id="IPR036436">
    <property type="entry name" value="Disintegrin_dom_sf"/>
</dbReference>
<dbReference type="InterPro" id="IPR001762">
    <property type="entry name" value="Disintegrin_dom"/>
</dbReference>
<feature type="compositionally biased region" description="Polar residues" evidence="5">
    <location>
        <begin position="837"/>
        <end position="853"/>
    </location>
</feature>
<evidence type="ECO:0000256" key="6">
    <source>
        <dbReference type="SAM" id="Phobius"/>
    </source>
</evidence>
<organism evidence="10 11">
    <name type="scientific">Puccinia striiformis f. sp. tritici PST-78</name>
    <dbReference type="NCBI Taxonomy" id="1165861"/>
    <lineage>
        <taxon>Eukaryota</taxon>
        <taxon>Fungi</taxon>
        <taxon>Dikarya</taxon>
        <taxon>Basidiomycota</taxon>
        <taxon>Pucciniomycotina</taxon>
        <taxon>Pucciniomycetes</taxon>
        <taxon>Pucciniales</taxon>
        <taxon>Pucciniaceae</taxon>
        <taxon>Puccinia</taxon>
    </lineage>
</organism>
<evidence type="ECO:0000259" key="9">
    <source>
        <dbReference type="PROSITE" id="PS50215"/>
    </source>
</evidence>
<dbReference type="SUPFAM" id="SSF55486">
    <property type="entry name" value="Metalloproteases ('zincins'), catalytic domain"/>
    <property type="match status" value="1"/>
</dbReference>
<dbReference type="Pfam" id="PF13688">
    <property type="entry name" value="Reprolysin_5"/>
    <property type="match status" value="1"/>
</dbReference>
<keyword evidence="11" id="KW-1185">Reference proteome</keyword>
<dbReference type="STRING" id="1165861.A0A0L0VZL4"/>
<evidence type="ECO:0000256" key="2">
    <source>
        <dbReference type="ARBA" id="ARBA00056552"/>
    </source>
</evidence>
<dbReference type="PROSITE" id="PS50215">
    <property type="entry name" value="ADAM_MEPRO"/>
    <property type="match status" value="1"/>
</dbReference>
<gene>
    <name evidence="10" type="ORF">PSTG_02206</name>
</gene>
<feature type="domain" description="Peptidase M12B" evidence="9">
    <location>
        <begin position="358"/>
        <end position="588"/>
    </location>
</feature>
<evidence type="ECO:0000256" key="7">
    <source>
        <dbReference type="SAM" id="SignalP"/>
    </source>
</evidence>
<dbReference type="OrthoDB" id="5951731at2759"/>
<feature type="binding site" evidence="4">
    <location>
        <position position="515"/>
    </location>
    <ligand>
        <name>Zn(2+)</name>
        <dbReference type="ChEBI" id="CHEBI:29105"/>
        <note>catalytic</note>
    </ligand>
</feature>
<feature type="binding site" evidence="4">
    <location>
        <position position="525"/>
    </location>
    <ligand>
        <name>Zn(2+)</name>
        <dbReference type="ChEBI" id="CHEBI:29105"/>
        <note>catalytic</note>
    </ligand>
</feature>
<accession>A0A0L0VZL4</accession>
<dbReference type="SMART" id="SM00050">
    <property type="entry name" value="DISIN"/>
    <property type="match status" value="1"/>
</dbReference>
<keyword evidence="6" id="KW-0812">Transmembrane</keyword>
<name>A0A0L0VZL4_9BASI</name>
<dbReference type="Proteomes" id="UP000054564">
    <property type="component" value="Unassembled WGS sequence"/>
</dbReference>
<evidence type="ECO:0000256" key="3">
    <source>
        <dbReference type="ARBA" id="ARBA00074021"/>
    </source>
</evidence>
<comment type="function">
    <text evidence="2">Probable zinc protease.</text>
</comment>
<dbReference type="FunFam" id="4.10.70.10:FF:000003">
    <property type="entry name" value="Disintegrin and metalloproteinase domain-containing protein 17"/>
    <property type="match status" value="1"/>
</dbReference>
<evidence type="ECO:0000256" key="4">
    <source>
        <dbReference type="PROSITE-ProRule" id="PRU00276"/>
    </source>
</evidence>
<feature type="active site" evidence="4">
    <location>
        <position position="516"/>
    </location>
</feature>
<feature type="binding site" evidence="4">
    <location>
        <position position="519"/>
    </location>
    <ligand>
        <name>Zn(2+)</name>
        <dbReference type="ChEBI" id="CHEBI:29105"/>
        <note>catalytic</note>
    </ligand>
</feature>
<dbReference type="InterPro" id="IPR024079">
    <property type="entry name" value="MetalloPept_cat_dom_sf"/>
</dbReference>
<dbReference type="GO" id="GO:0006508">
    <property type="term" value="P:proteolysis"/>
    <property type="evidence" value="ECO:0007669"/>
    <property type="project" value="InterPro"/>
</dbReference>
<keyword evidence="1" id="KW-1015">Disulfide bond</keyword>
<keyword evidence="4" id="KW-0479">Metal-binding</keyword>
<feature type="chain" id="PRO_5005550672" description="Disintegrin and metalloproteinase domain-containing protein B" evidence="7">
    <location>
        <begin position="20"/>
        <end position="867"/>
    </location>
</feature>
<protein>
    <recommendedName>
        <fullName evidence="3">Disintegrin and metalloproteinase domain-containing protein B</fullName>
    </recommendedName>
</protein>
<keyword evidence="6" id="KW-1133">Transmembrane helix</keyword>
<dbReference type="PANTHER" id="PTHR11905">
    <property type="entry name" value="ADAM A DISINTEGRIN AND METALLOPROTEASE DOMAIN"/>
    <property type="match status" value="1"/>
</dbReference>
<evidence type="ECO:0000313" key="10">
    <source>
        <dbReference type="EMBL" id="KNF04724.1"/>
    </source>
</evidence>
<comment type="caution">
    <text evidence="10">The sequence shown here is derived from an EMBL/GenBank/DDBJ whole genome shotgun (WGS) entry which is preliminary data.</text>
</comment>
<dbReference type="Pfam" id="PF00200">
    <property type="entry name" value="Disintegrin"/>
    <property type="match status" value="1"/>
</dbReference>
<proteinExistence type="predicted"/>
<dbReference type="PANTHER" id="PTHR11905:SF159">
    <property type="entry name" value="ADAM METALLOPROTEASE"/>
    <property type="match status" value="1"/>
</dbReference>
<dbReference type="InterPro" id="IPR001590">
    <property type="entry name" value="Peptidase_M12B"/>
</dbReference>
<comment type="caution">
    <text evidence="4">Lacks conserved residue(s) required for the propagation of feature annotation.</text>
</comment>
<feature type="signal peptide" evidence="7">
    <location>
        <begin position="1"/>
        <end position="19"/>
    </location>
</feature>
<dbReference type="AlphaFoldDB" id="A0A0L0VZL4"/>